<proteinExistence type="predicted"/>
<dbReference type="RefSeq" id="WP_154724803.1">
    <property type="nucleotide sequence ID" value="NZ_CBTK010000096.1"/>
</dbReference>
<dbReference type="OrthoDB" id="3197274at2"/>
<keyword evidence="2" id="KW-1185">Reference proteome</keyword>
<name>A0A7U7GAS5_9GAMM</name>
<dbReference type="EMBL" id="CBTK010000096">
    <property type="protein sequence ID" value="CDH44736.1"/>
    <property type="molecule type" value="Genomic_DNA"/>
</dbReference>
<organism evidence="1 2">
    <name type="scientific">Candidatus Contendobacter odensis Run_B_J11</name>
    <dbReference type="NCBI Taxonomy" id="1400861"/>
    <lineage>
        <taxon>Bacteria</taxon>
        <taxon>Pseudomonadati</taxon>
        <taxon>Pseudomonadota</taxon>
        <taxon>Gammaproteobacteria</taxon>
        <taxon>Candidatus Competibacteraceae</taxon>
        <taxon>Candidatus Contendibacter</taxon>
    </lineage>
</organism>
<comment type="caution">
    <text evidence="1">The sequence shown here is derived from an EMBL/GenBank/DDBJ whole genome shotgun (WGS) entry which is preliminary data.</text>
</comment>
<accession>A0A7U7GAS5</accession>
<gene>
    <name evidence="1" type="ORF">BN874_1850036</name>
</gene>
<dbReference type="Proteomes" id="UP000019184">
    <property type="component" value="Unassembled WGS sequence"/>
</dbReference>
<dbReference type="AlphaFoldDB" id="A0A7U7GAS5"/>
<evidence type="ECO:0000313" key="1">
    <source>
        <dbReference type="EMBL" id="CDH44736.1"/>
    </source>
</evidence>
<protein>
    <submittedName>
        <fullName evidence="1">Uncharacterized protein</fullName>
    </submittedName>
</protein>
<evidence type="ECO:0000313" key="2">
    <source>
        <dbReference type="Proteomes" id="UP000019184"/>
    </source>
</evidence>
<sequence>MLKEFQHITKRFVELAEPRFQGIFPHEPEDAQVLGYLWARTITCPYCEGVIPLSPNWRLAPDGTGVRLKPTPVTHHCKFEIVHSVKEQSAGTVKGGDATCPYPGCGRTVDGVEIKKQAQAGAMGEQLFTVVFKRRIVTRTKTGKPREKWERGYRAPRPEDDNSAVITARLAEKMPAWEALDYMPSEAITDPTNYDRGHRIDIIRNNKSIRLEF</sequence>
<reference evidence="1 2" key="1">
    <citation type="journal article" date="2014" name="ISME J.">
        <title>Candidatus Competibacter-lineage genomes retrieved from metagenomes reveal functional metabolic diversity.</title>
        <authorList>
            <person name="McIlroy S.J."/>
            <person name="Albertsen M."/>
            <person name="Andresen E.K."/>
            <person name="Saunders A.M."/>
            <person name="Kristiansen R."/>
            <person name="Stokholm-Bjerregaard M."/>
            <person name="Nielsen K.L."/>
            <person name="Nielsen P.H."/>
        </authorList>
    </citation>
    <scope>NUCLEOTIDE SEQUENCE [LARGE SCALE GENOMIC DNA]</scope>
    <source>
        <strain evidence="1 2">Run_B_J11</strain>
    </source>
</reference>